<protein>
    <recommendedName>
        <fullName evidence="2">Fatty acid desaturase domain-containing protein</fullName>
    </recommendedName>
</protein>
<organism evidence="3 4">
    <name type="scientific">Cylindrotheca closterium</name>
    <dbReference type="NCBI Taxonomy" id="2856"/>
    <lineage>
        <taxon>Eukaryota</taxon>
        <taxon>Sar</taxon>
        <taxon>Stramenopiles</taxon>
        <taxon>Ochrophyta</taxon>
        <taxon>Bacillariophyta</taxon>
        <taxon>Bacillariophyceae</taxon>
        <taxon>Bacillariophycidae</taxon>
        <taxon>Bacillariales</taxon>
        <taxon>Bacillariaceae</taxon>
        <taxon>Cylindrotheca</taxon>
    </lineage>
</organism>
<keyword evidence="4" id="KW-1185">Reference proteome</keyword>
<keyword evidence="1" id="KW-0472">Membrane</keyword>
<feature type="transmembrane region" description="Helical" evidence="1">
    <location>
        <begin position="154"/>
        <end position="174"/>
    </location>
</feature>
<feature type="transmembrane region" description="Helical" evidence="1">
    <location>
        <begin position="128"/>
        <end position="147"/>
    </location>
</feature>
<dbReference type="GO" id="GO:0042284">
    <property type="term" value="F:sphingolipid delta-4 desaturase activity"/>
    <property type="evidence" value="ECO:0007669"/>
    <property type="project" value="TreeGrafter"/>
</dbReference>
<evidence type="ECO:0000256" key="1">
    <source>
        <dbReference type="SAM" id="Phobius"/>
    </source>
</evidence>
<feature type="transmembrane region" description="Helical" evidence="1">
    <location>
        <begin position="206"/>
        <end position="222"/>
    </location>
</feature>
<comment type="caution">
    <text evidence="3">The sequence shown here is derived from an EMBL/GenBank/DDBJ whole genome shotgun (WGS) entry which is preliminary data.</text>
</comment>
<dbReference type="PANTHER" id="PTHR12879:SF8">
    <property type="entry name" value="SPHINGOLIPID DELTA(4)-DESATURASE DES1"/>
    <property type="match status" value="1"/>
</dbReference>
<sequence>MKNHKSKRNGKERTRPVSRLMMILFCIQLIQTSRIGLVEGFCPRVVATIQSKASLNQRFTITLSASNPSFDSIESSSSASGVDHNADKAAAVSYSNAAEWHRQRRKQMIQKYGDQILPLEQQTSSYNLGIPLLLVGNLILMGLSLQAAKLPIKWVFGLALFPGSILSLWQLQILHDGLHGSLFPIRQHHKSKIWGFWGRKQWQDMVLFWGSMPSVFGYYLYLKFGHLAHHVNLGDAQKVSLAKLFDSNQTNFEDGDILFVSHRMKLLGKIGPTFSGKLPSIFNFRRSRDDPNDRNEERQYSITMSLSRTGFDNWKTGKAIRNIGIFATSFLFERLMLVINDAAVSLSGFNAFFPNKPKSFHDECAKYARCATLLRLGLWWLGSWKSLLFLYLSETLWSIPPHPASAMFVTNHPSIMNKQDSSSSTTTSDEWSCTPSQSTYLGRWYSLLTLGTNYHCEHHDFPTIPLHKLSLLHQIAPEFYPKSNESSSSASTSASSSRNSLRKIWKKSFADPDYYACMNSNIIV</sequence>
<dbReference type="GO" id="GO:0016020">
    <property type="term" value="C:membrane"/>
    <property type="evidence" value="ECO:0007669"/>
    <property type="project" value="GOC"/>
</dbReference>
<dbReference type="GO" id="GO:0046513">
    <property type="term" value="P:ceramide biosynthetic process"/>
    <property type="evidence" value="ECO:0007669"/>
    <property type="project" value="TreeGrafter"/>
</dbReference>
<dbReference type="Proteomes" id="UP001295423">
    <property type="component" value="Unassembled WGS sequence"/>
</dbReference>
<name>A0AAD2JG92_9STRA</name>
<dbReference type="PANTHER" id="PTHR12879">
    <property type="entry name" value="SPHINGOLIPID DELTA 4 DESATURASE/C-4 HYDROXYLASE PROTEIN DES2"/>
    <property type="match status" value="1"/>
</dbReference>
<gene>
    <name evidence="3" type="ORF">CYCCA115_LOCUS10739</name>
</gene>
<evidence type="ECO:0000313" key="3">
    <source>
        <dbReference type="EMBL" id="CAJ1946597.1"/>
    </source>
</evidence>
<dbReference type="Pfam" id="PF00487">
    <property type="entry name" value="FA_desaturase"/>
    <property type="match status" value="1"/>
</dbReference>
<keyword evidence="1" id="KW-1133">Transmembrane helix</keyword>
<evidence type="ECO:0000259" key="2">
    <source>
        <dbReference type="Pfam" id="PF00487"/>
    </source>
</evidence>
<dbReference type="AlphaFoldDB" id="A0AAD2JG92"/>
<reference evidence="3" key="1">
    <citation type="submission" date="2023-08" db="EMBL/GenBank/DDBJ databases">
        <authorList>
            <person name="Audoor S."/>
            <person name="Bilcke G."/>
        </authorList>
    </citation>
    <scope>NUCLEOTIDE SEQUENCE</scope>
</reference>
<feature type="transmembrane region" description="Helical" evidence="1">
    <location>
        <begin position="20"/>
        <end position="37"/>
    </location>
</feature>
<accession>A0AAD2JG92</accession>
<feature type="domain" description="Fatty acid desaturase" evidence="2">
    <location>
        <begin position="337"/>
        <end position="484"/>
    </location>
</feature>
<proteinExistence type="predicted"/>
<dbReference type="EMBL" id="CAKOGP040001714">
    <property type="protein sequence ID" value="CAJ1946597.1"/>
    <property type="molecule type" value="Genomic_DNA"/>
</dbReference>
<dbReference type="InterPro" id="IPR005804">
    <property type="entry name" value="FA_desaturase_dom"/>
</dbReference>
<keyword evidence="1" id="KW-0812">Transmembrane</keyword>
<evidence type="ECO:0000313" key="4">
    <source>
        <dbReference type="Proteomes" id="UP001295423"/>
    </source>
</evidence>